<dbReference type="Proteomes" id="UP000663207">
    <property type="component" value="Chromosome"/>
</dbReference>
<evidence type="ECO:0000313" key="3">
    <source>
        <dbReference type="EMBL" id="QSX36813.1"/>
    </source>
</evidence>
<dbReference type="Gene3D" id="3.40.190.10">
    <property type="entry name" value="Periplasmic binding protein-like II"/>
    <property type="match status" value="2"/>
</dbReference>
<gene>
    <name evidence="3" type="ORF">JYB85_16280</name>
</gene>
<dbReference type="SMART" id="SM00062">
    <property type="entry name" value="PBPb"/>
    <property type="match status" value="1"/>
</dbReference>
<dbReference type="PANTHER" id="PTHR38834">
    <property type="entry name" value="PERIPLASMIC SUBSTRATE BINDING PROTEIN FAMILY 3"/>
    <property type="match status" value="1"/>
</dbReference>
<proteinExistence type="predicted"/>
<keyword evidence="1" id="KW-0732">Signal</keyword>
<keyword evidence="4" id="KW-1185">Reference proteome</keyword>
<reference evidence="3 4" key="1">
    <citation type="submission" date="2021-03" db="EMBL/GenBank/DDBJ databases">
        <title>Novel species identification of genus Shewanella.</title>
        <authorList>
            <person name="Liu G."/>
            <person name="Zhang Q."/>
        </authorList>
    </citation>
    <scope>NUCLEOTIDE SEQUENCE [LARGE SCALE GENOMIC DNA]</scope>
    <source>
        <strain evidence="3 4">FJAT-52962</strain>
    </source>
</reference>
<evidence type="ECO:0000259" key="2">
    <source>
        <dbReference type="SMART" id="SM00062"/>
    </source>
</evidence>
<dbReference type="RefSeq" id="WP_207380132.1">
    <property type="nucleotide sequence ID" value="NZ_CP071502.1"/>
</dbReference>
<dbReference type="Pfam" id="PF00497">
    <property type="entry name" value="SBP_bac_3"/>
    <property type="match status" value="1"/>
</dbReference>
<dbReference type="EMBL" id="CP071502">
    <property type="protein sequence ID" value="QSX36813.1"/>
    <property type="molecule type" value="Genomic_DNA"/>
</dbReference>
<accession>A0ABX7QZ54</accession>
<dbReference type="InterPro" id="IPR001638">
    <property type="entry name" value="Solute-binding_3/MltF_N"/>
</dbReference>
<sequence>MQSALLRSVSLLMALLLQMHCAMAEADLARLNYLTEDYPPFNYSEDGQLKGISVDMLIAAAAKSGHIITPGQIKIMPWTRAYHQAMQGPDTVLFSTVRTPEREALFNWVGPISPVRVVLLARKKDAIVINQPGELAQYSIGVMRDAIGEVLLKSMGMESNLYRITNTASMVRMLQRGRVELWAYEDTVARWFTRREGLNFDDFEVVYLLQQSELYYAFSKDVPQPLLQSLQSGLDALKQTDDLGHSEWQNIRDLYLQPPPQESTSQK</sequence>
<evidence type="ECO:0000313" key="4">
    <source>
        <dbReference type="Proteomes" id="UP000663207"/>
    </source>
</evidence>
<dbReference type="PANTHER" id="PTHR38834:SF3">
    <property type="entry name" value="SOLUTE-BINDING PROTEIN FAMILY 3_N-TERMINAL DOMAIN-CONTAINING PROTEIN"/>
    <property type="match status" value="1"/>
</dbReference>
<name>A0ABX7QZ54_9GAMM</name>
<organism evidence="3 4">
    <name type="scientific">Shewanella sedimentimangrovi</name>
    <dbReference type="NCBI Taxonomy" id="2814293"/>
    <lineage>
        <taxon>Bacteria</taxon>
        <taxon>Pseudomonadati</taxon>
        <taxon>Pseudomonadota</taxon>
        <taxon>Gammaproteobacteria</taxon>
        <taxon>Alteromonadales</taxon>
        <taxon>Shewanellaceae</taxon>
        <taxon>Shewanella</taxon>
    </lineage>
</organism>
<feature type="domain" description="Solute-binding protein family 3/N-terminal" evidence="2">
    <location>
        <begin position="30"/>
        <end position="252"/>
    </location>
</feature>
<feature type="chain" id="PRO_5046995451" evidence="1">
    <location>
        <begin position="25"/>
        <end position="267"/>
    </location>
</feature>
<dbReference type="SUPFAM" id="SSF53850">
    <property type="entry name" value="Periplasmic binding protein-like II"/>
    <property type="match status" value="1"/>
</dbReference>
<evidence type="ECO:0000256" key="1">
    <source>
        <dbReference type="SAM" id="SignalP"/>
    </source>
</evidence>
<protein>
    <submittedName>
        <fullName evidence="3">Transporter substrate-binding domain-containing protein</fullName>
    </submittedName>
</protein>
<feature type="signal peptide" evidence="1">
    <location>
        <begin position="1"/>
        <end position="24"/>
    </location>
</feature>